<sequence>MTPSLKFRYRRLAALTLALLALSACGGSAEESAAPSPLISARSDGHIPVLRTPAATVCNRCQADSRQFTRVRQALASSVVPNRSVFDVVLHLGESVAQQVPLGQ</sequence>
<dbReference type="PROSITE" id="PS51257">
    <property type="entry name" value="PROKAR_LIPOPROTEIN"/>
    <property type="match status" value="1"/>
</dbReference>
<reference evidence="2 3" key="1">
    <citation type="submission" date="2019-01" db="EMBL/GenBank/DDBJ databases">
        <authorList>
            <person name="Chen W.-M."/>
        </authorList>
    </citation>
    <scope>NUCLEOTIDE SEQUENCE [LARGE SCALE GENOMIC DNA]</scope>
    <source>
        <strain evidence="2 3">CCP-18</strain>
    </source>
</reference>
<name>A0A3S2VJG6_9BURK</name>
<keyword evidence="1" id="KW-0732">Signal</keyword>
<dbReference type="RefSeq" id="WP_127682203.1">
    <property type="nucleotide sequence ID" value="NZ_SACM01000001.1"/>
</dbReference>
<dbReference type="AlphaFoldDB" id="A0A3S2VJG6"/>
<keyword evidence="3" id="KW-1185">Reference proteome</keyword>
<gene>
    <name evidence="2" type="ORF">EOD73_07215</name>
</gene>
<evidence type="ECO:0000313" key="2">
    <source>
        <dbReference type="EMBL" id="RVT88749.1"/>
    </source>
</evidence>
<comment type="caution">
    <text evidence="2">The sequence shown here is derived from an EMBL/GenBank/DDBJ whole genome shotgun (WGS) entry which is preliminary data.</text>
</comment>
<evidence type="ECO:0000313" key="3">
    <source>
        <dbReference type="Proteomes" id="UP000288587"/>
    </source>
</evidence>
<proteinExistence type="predicted"/>
<feature type="signal peptide" evidence="1">
    <location>
        <begin position="1"/>
        <end position="29"/>
    </location>
</feature>
<feature type="chain" id="PRO_5018727530" evidence="1">
    <location>
        <begin position="30"/>
        <end position="104"/>
    </location>
</feature>
<organism evidence="2 3">
    <name type="scientific">Inhella crocodyli</name>
    <dbReference type="NCBI Taxonomy" id="2499851"/>
    <lineage>
        <taxon>Bacteria</taxon>
        <taxon>Pseudomonadati</taxon>
        <taxon>Pseudomonadota</taxon>
        <taxon>Betaproteobacteria</taxon>
        <taxon>Burkholderiales</taxon>
        <taxon>Sphaerotilaceae</taxon>
        <taxon>Inhella</taxon>
    </lineage>
</organism>
<accession>A0A3S2VJG6</accession>
<evidence type="ECO:0000256" key="1">
    <source>
        <dbReference type="SAM" id="SignalP"/>
    </source>
</evidence>
<protein>
    <submittedName>
        <fullName evidence="2">Uncharacterized protein</fullName>
    </submittedName>
</protein>
<dbReference type="Proteomes" id="UP000288587">
    <property type="component" value="Unassembled WGS sequence"/>
</dbReference>
<dbReference type="EMBL" id="SACM01000001">
    <property type="protein sequence ID" value="RVT88749.1"/>
    <property type="molecule type" value="Genomic_DNA"/>
</dbReference>